<evidence type="ECO:0000256" key="3">
    <source>
        <dbReference type="ARBA" id="ARBA00023235"/>
    </source>
</evidence>
<dbReference type="SUPFAM" id="SSF74650">
    <property type="entry name" value="Galactose mutarotase-like"/>
    <property type="match status" value="1"/>
</dbReference>
<comment type="caution">
    <text evidence="7">The sequence shown here is derived from an EMBL/GenBank/DDBJ whole genome shotgun (WGS) entry which is preliminary data.</text>
</comment>
<proteinExistence type="predicted"/>
<dbReference type="OrthoDB" id="3275at2759"/>
<dbReference type="PANTHER" id="PTHR33563:SF1">
    <property type="entry name" value="3-DEHYDROQUINATE SYNTHASE"/>
    <property type="match status" value="1"/>
</dbReference>
<evidence type="ECO:0000313" key="7">
    <source>
        <dbReference type="EMBL" id="KAG1334492.1"/>
    </source>
</evidence>
<evidence type="ECO:0000259" key="6">
    <source>
        <dbReference type="Pfam" id="PF26558"/>
    </source>
</evidence>
<keyword evidence="4" id="KW-0119">Carbohydrate metabolism</keyword>
<dbReference type="InterPro" id="IPR008183">
    <property type="entry name" value="Aldose_1/G6P_1-epimerase"/>
</dbReference>
<name>A0A8K0I285_COCNU</name>
<dbReference type="InterPro" id="IPR011013">
    <property type="entry name" value="Gal_mutarotase_sf_dom"/>
</dbReference>
<dbReference type="InterPro" id="IPR002812">
    <property type="entry name" value="DHQS"/>
</dbReference>
<evidence type="ECO:0000256" key="1">
    <source>
        <dbReference type="ARBA" id="ARBA00022605"/>
    </source>
</evidence>
<dbReference type="Pfam" id="PF01263">
    <property type="entry name" value="Aldose_epim"/>
    <property type="match status" value="1"/>
</dbReference>
<dbReference type="GO" id="GO:0005975">
    <property type="term" value="P:carbohydrate metabolic process"/>
    <property type="evidence" value="ECO:0007669"/>
    <property type="project" value="InterPro"/>
</dbReference>
<dbReference type="GO" id="GO:0003856">
    <property type="term" value="F:3-dehydroquinate synthase activity"/>
    <property type="evidence" value="ECO:0007669"/>
    <property type="project" value="InterPro"/>
</dbReference>
<dbReference type="GO" id="GO:0030246">
    <property type="term" value="F:carbohydrate binding"/>
    <property type="evidence" value="ECO:0007669"/>
    <property type="project" value="InterPro"/>
</dbReference>
<feature type="domain" description="3-dehydroquinate synthase C-terminal" evidence="6">
    <location>
        <begin position="382"/>
        <end position="564"/>
    </location>
</feature>
<reference evidence="7" key="2">
    <citation type="submission" date="2019-07" db="EMBL/GenBank/DDBJ databases">
        <authorList>
            <person name="Yang Y."/>
            <person name="Bocs S."/>
            <person name="Baudouin L."/>
        </authorList>
    </citation>
    <scope>NUCLEOTIDE SEQUENCE</scope>
    <source>
        <tissue evidence="7">Spear leaf of Hainan Tall coconut</tissue>
    </source>
</reference>
<dbReference type="EMBL" id="CM017874">
    <property type="protein sequence ID" value="KAG1334492.1"/>
    <property type="molecule type" value="Genomic_DNA"/>
</dbReference>
<dbReference type="Pfam" id="PF01959">
    <property type="entry name" value="DHQS"/>
    <property type="match status" value="1"/>
</dbReference>
<evidence type="ECO:0000256" key="4">
    <source>
        <dbReference type="ARBA" id="ARBA00023277"/>
    </source>
</evidence>
<evidence type="ECO:0000259" key="5">
    <source>
        <dbReference type="Pfam" id="PF01959"/>
    </source>
</evidence>
<dbReference type="InterPro" id="IPR014718">
    <property type="entry name" value="GH-type_carb-bd"/>
</dbReference>
<dbReference type="InterPro" id="IPR056179">
    <property type="entry name" value="DHQS_C"/>
</dbReference>
<keyword evidence="8" id="KW-1185">Reference proteome</keyword>
<dbReference type="AlphaFoldDB" id="A0A8K0I285"/>
<dbReference type="Proteomes" id="UP000797356">
    <property type="component" value="Chromosome 3"/>
</dbReference>
<dbReference type="GO" id="GO:0008652">
    <property type="term" value="P:amino acid biosynthetic process"/>
    <property type="evidence" value="ECO:0007669"/>
    <property type="project" value="UniProtKB-KW"/>
</dbReference>
<dbReference type="Gene3D" id="2.70.98.10">
    <property type="match status" value="2"/>
</dbReference>
<protein>
    <submittedName>
        <fullName evidence="7">Putative 3-dehydroquinate synthase</fullName>
    </submittedName>
</protein>
<dbReference type="GO" id="GO:0009073">
    <property type="term" value="P:aromatic amino acid family biosynthetic process"/>
    <property type="evidence" value="ECO:0007669"/>
    <property type="project" value="UniProtKB-KW"/>
</dbReference>
<keyword evidence="1" id="KW-0028">Amino-acid biosynthesis</keyword>
<evidence type="ECO:0000256" key="2">
    <source>
        <dbReference type="ARBA" id="ARBA00023141"/>
    </source>
</evidence>
<dbReference type="GO" id="GO:0016491">
    <property type="term" value="F:oxidoreductase activity"/>
    <property type="evidence" value="ECO:0007669"/>
    <property type="project" value="InterPro"/>
</dbReference>
<dbReference type="GO" id="GO:0016853">
    <property type="term" value="F:isomerase activity"/>
    <property type="evidence" value="ECO:0007669"/>
    <property type="project" value="UniProtKB-KW"/>
</dbReference>
<dbReference type="InterPro" id="IPR030960">
    <property type="entry name" value="DHQS/DOIS_N"/>
</dbReference>
<gene>
    <name evidence="7" type="ORF">COCNU_03G006110</name>
</gene>
<reference evidence="7" key="1">
    <citation type="journal article" date="2017" name="Gigascience">
        <title>The genome draft of coconut (Cocos nucifera).</title>
        <authorList>
            <person name="Xiao Y."/>
            <person name="Xu P."/>
            <person name="Fan H."/>
            <person name="Baudouin L."/>
            <person name="Xia W."/>
            <person name="Bocs S."/>
            <person name="Xu J."/>
            <person name="Li Q."/>
            <person name="Guo A."/>
            <person name="Zhou L."/>
            <person name="Li J."/>
            <person name="Wu Y."/>
            <person name="Ma Z."/>
            <person name="Armero A."/>
            <person name="Issali A.E."/>
            <person name="Liu N."/>
            <person name="Peng M."/>
            <person name="Yang Y."/>
        </authorList>
    </citation>
    <scope>NUCLEOTIDE SEQUENCE</scope>
    <source>
        <tissue evidence="7">Spear leaf of Hainan Tall coconut</tissue>
    </source>
</reference>
<dbReference type="CDD" id="cd09019">
    <property type="entry name" value="galactose_mutarotase_like"/>
    <property type="match status" value="1"/>
</dbReference>
<keyword evidence="2" id="KW-0057">Aromatic amino acid biosynthesis</keyword>
<evidence type="ECO:0000313" key="8">
    <source>
        <dbReference type="Proteomes" id="UP000797356"/>
    </source>
</evidence>
<keyword evidence="3" id="KW-0413">Isomerase</keyword>
<organism evidence="7 8">
    <name type="scientific">Cocos nucifera</name>
    <name type="common">Coconut palm</name>
    <dbReference type="NCBI Taxonomy" id="13894"/>
    <lineage>
        <taxon>Eukaryota</taxon>
        <taxon>Viridiplantae</taxon>
        <taxon>Streptophyta</taxon>
        <taxon>Embryophyta</taxon>
        <taxon>Tracheophyta</taxon>
        <taxon>Spermatophyta</taxon>
        <taxon>Magnoliopsida</taxon>
        <taxon>Liliopsida</taxon>
        <taxon>Arecaceae</taxon>
        <taxon>Arecoideae</taxon>
        <taxon>Cocoseae</taxon>
        <taxon>Attaleinae</taxon>
        <taxon>Cocos</taxon>
    </lineage>
</organism>
<dbReference type="InterPro" id="IPR047215">
    <property type="entry name" value="Galactose_mutarotase-like"/>
</dbReference>
<dbReference type="PANTHER" id="PTHR33563">
    <property type="match status" value="1"/>
</dbReference>
<accession>A0A8K0I285</accession>
<dbReference type="Pfam" id="PF26558">
    <property type="entry name" value="DHQS_2nd"/>
    <property type="match status" value="1"/>
</dbReference>
<feature type="domain" description="3-dehydroquinate synthase N-terminal" evidence="5">
    <location>
        <begin position="253"/>
        <end position="367"/>
    </location>
</feature>
<sequence>MMVAVFFSILQNDTTYFGALVGRVANRIAHARFSINGTVYKLIPNDGNNTLHGFPGDLDVFVTYKIDYDYVFSVSMRAVPRNKPTPVNLAQHTYWNLGGHDGGTILKHSVQIFASHFTPVDKNLIPTGKIAPVEGTPYDFRKPMTAGSRIDHLPGGYDINYVLDSPTDVQGVRKVAIVEDRESGRVLELWANQPGVQFYTGNLLKDEKGKGGHHYKQHDGLCLETQDFPDAVNHPNFPREFDITNDYLKRRAIALIHPLFVEGSELFDVQGRRVATLYDVSSPQELELVRSDDKQADNVVIIFSGEWQVITAENTVAAFHGCKRTVLAVSTASSEAQVFLEALEQGLDGVVLKVEEIGEILKLKDYFDRRNEAGNLLALTKATVTRVEVVGMGDRVCVDLCSLMRPGEGLLVGSFARGLFLVHSECLESNYIASRPFRVNAGPVHAYVAVPGGKTCYLSELQAGKEVVVVDQSGLQRTATVGRVKIESRPLILVEAKENSGHETYSIFLQNAETVGLVCPYEADETTKTAIPVTSLKVGDDVMLRMQGGGRHTGIEIQEFILEK</sequence>